<keyword evidence="2" id="KW-1185">Reference proteome</keyword>
<name>C8W3I1_DESAS</name>
<protein>
    <submittedName>
        <fullName evidence="1">Uncharacterized protein</fullName>
    </submittedName>
</protein>
<reference evidence="1 2" key="1">
    <citation type="journal article" date="2009" name="Stand. Genomic Sci.">
        <title>Complete genome sequence of Desulfotomaculum acetoxidans type strain (5575).</title>
        <authorList>
            <person name="Spring S."/>
            <person name="Lapidus A."/>
            <person name="Schroder M."/>
            <person name="Gleim D."/>
            <person name="Sims D."/>
            <person name="Meincke L."/>
            <person name="Glavina Del Rio T."/>
            <person name="Tice H."/>
            <person name="Copeland A."/>
            <person name="Cheng J.F."/>
            <person name="Lucas S."/>
            <person name="Chen F."/>
            <person name="Nolan M."/>
            <person name="Bruce D."/>
            <person name="Goodwin L."/>
            <person name="Pitluck S."/>
            <person name="Ivanova N."/>
            <person name="Mavromatis K."/>
            <person name="Mikhailova N."/>
            <person name="Pati A."/>
            <person name="Chen A."/>
            <person name="Palaniappan K."/>
            <person name="Land M."/>
            <person name="Hauser L."/>
            <person name="Chang Y.J."/>
            <person name="Jeffries C.D."/>
            <person name="Chain P."/>
            <person name="Saunders E."/>
            <person name="Brettin T."/>
            <person name="Detter J.C."/>
            <person name="Goker M."/>
            <person name="Bristow J."/>
            <person name="Eisen J.A."/>
            <person name="Markowitz V."/>
            <person name="Hugenholtz P."/>
            <person name="Kyrpides N.C."/>
            <person name="Klenk H.P."/>
            <person name="Han C."/>
        </authorList>
    </citation>
    <scope>NUCLEOTIDE SEQUENCE [LARGE SCALE GENOMIC DNA]</scope>
    <source>
        <strain evidence="2">ATCC 49208 / DSM 771 / VKM B-1644</strain>
    </source>
</reference>
<dbReference type="HOGENOM" id="CLU_2166863_0_0_9"/>
<dbReference type="RefSeq" id="WP_015758459.1">
    <property type="nucleotide sequence ID" value="NC_013216.1"/>
</dbReference>
<dbReference type="KEGG" id="dae:Dtox_3015"/>
<organism evidence="1 2">
    <name type="scientific">Desulfofarcimen acetoxidans (strain ATCC 49208 / DSM 771 / KCTC 5769 / VKM B-1644 / 5575)</name>
    <name type="common">Desulfotomaculum acetoxidans</name>
    <dbReference type="NCBI Taxonomy" id="485916"/>
    <lineage>
        <taxon>Bacteria</taxon>
        <taxon>Bacillati</taxon>
        <taxon>Bacillota</taxon>
        <taxon>Clostridia</taxon>
        <taxon>Eubacteriales</taxon>
        <taxon>Peptococcaceae</taxon>
        <taxon>Desulfofarcimen</taxon>
    </lineage>
</organism>
<proteinExistence type="predicted"/>
<dbReference type="OrthoDB" id="2083089at2"/>
<gene>
    <name evidence="1" type="ordered locus">Dtox_3015</name>
</gene>
<evidence type="ECO:0000313" key="1">
    <source>
        <dbReference type="EMBL" id="ACV63767.1"/>
    </source>
</evidence>
<accession>C8W3I1</accession>
<dbReference type="STRING" id="485916.Dtox_3015"/>
<sequence length="110" mass="13008">MEFIKRHLSDMLPHYKNKDPFCFGPGSGWVTKSFFTAYESEIIWLVYIKELDTYAHLKVGSTWIETCAPLILNSPHVFVSWTEKHKIIYWAVGQEKSKLHYEHCKEKKSQ</sequence>
<evidence type="ECO:0000313" key="2">
    <source>
        <dbReference type="Proteomes" id="UP000002217"/>
    </source>
</evidence>
<dbReference type="Proteomes" id="UP000002217">
    <property type="component" value="Chromosome"/>
</dbReference>
<dbReference type="EMBL" id="CP001720">
    <property type="protein sequence ID" value="ACV63767.1"/>
    <property type="molecule type" value="Genomic_DNA"/>
</dbReference>
<dbReference type="AlphaFoldDB" id="C8W3I1"/>